<name>A0A3S1BQU2_9CYAN</name>
<proteinExistence type="predicted"/>
<protein>
    <recommendedName>
        <fullName evidence="4">PEP-CTERM protein-sorting domain-containing protein</fullName>
    </recommendedName>
</protein>
<reference evidence="2" key="2">
    <citation type="journal article" date="2019" name="Genome Biol. Evol.">
        <title>Day and night: Metabolic profiles and evolutionary relationships of six axenic non-marine cyanobacteria.</title>
        <authorList>
            <person name="Will S.E."/>
            <person name="Henke P."/>
            <person name="Boedeker C."/>
            <person name="Huang S."/>
            <person name="Brinkmann H."/>
            <person name="Rohde M."/>
            <person name="Jarek M."/>
            <person name="Friedl T."/>
            <person name="Seufert S."/>
            <person name="Schumacher M."/>
            <person name="Overmann J."/>
            <person name="Neumann-Schaal M."/>
            <person name="Petersen J."/>
        </authorList>
    </citation>
    <scope>NUCLEOTIDE SEQUENCE [LARGE SCALE GENOMIC DNA]</scope>
    <source>
        <strain evidence="2">PCC 7102</strain>
    </source>
</reference>
<keyword evidence="3" id="KW-1185">Reference proteome</keyword>
<dbReference type="EMBL" id="RSCL01000060">
    <property type="protein sequence ID" value="RUS93319.1"/>
    <property type="molecule type" value="Genomic_DNA"/>
</dbReference>
<dbReference type="OrthoDB" id="9949635at2"/>
<dbReference type="Proteomes" id="UP000271624">
    <property type="component" value="Unassembled WGS sequence"/>
</dbReference>
<keyword evidence="1" id="KW-0732">Signal</keyword>
<gene>
    <name evidence="2" type="ORF">DSM106972_096750</name>
</gene>
<reference evidence="2" key="1">
    <citation type="submission" date="2018-12" db="EMBL/GenBank/DDBJ databases">
        <authorList>
            <person name="Will S."/>
            <person name="Neumann-Schaal M."/>
            <person name="Henke P."/>
        </authorList>
    </citation>
    <scope>NUCLEOTIDE SEQUENCE</scope>
    <source>
        <strain evidence="2">PCC 7102</strain>
    </source>
</reference>
<accession>A0A3S1BQU2</accession>
<dbReference type="RefSeq" id="WP_127087580.1">
    <property type="nucleotide sequence ID" value="NZ_RSCL01000060.1"/>
</dbReference>
<comment type="caution">
    <text evidence="2">The sequence shown here is derived from an EMBL/GenBank/DDBJ whole genome shotgun (WGS) entry which is preliminary data.</text>
</comment>
<evidence type="ECO:0000256" key="1">
    <source>
        <dbReference type="SAM" id="SignalP"/>
    </source>
</evidence>
<sequence>MIKLLLATTICLCSILPTVKARAANFTFNPTVTFEVGDGFSPGTFDGQGDTDAVFPGNFDTVVLGTFGENSENAEFNLSGLSIPVEETIAKATYQVTVLPNLTGGLGVSNIRPSGLTVRGYVGNEQPDEEDFQAGTILDTAKVSPEYIEETLNFDVTSFIQNIVSDGKNIPGFGIRAQNIGAITLDRGTFSGKGPKLLITTASTKTTVPEPSSTFGILACAFLGRLILNRKSQFLMVKTTK</sequence>
<organism evidence="2 3">
    <name type="scientific">Dulcicalothrix desertica PCC 7102</name>
    <dbReference type="NCBI Taxonomy" id="232991"/>
    <lineage>
        <taxon>Bacteria</taxon>
        <taxon>Bacillati</taxon>
        <taxon>Cyanobacteriota</taxon>
        <taxon>Cyanophyceae</taxon>
        <taxon>Nostocales</taxon>
        <taxon>Calotrichaceae</taxon>
        <taxon>Dulcicalothrix</taxon>
    </lineage>
</organism>
<dbReference type="AlphaFoldDB" id="A0A3S1BQU2"/>
<feature type="signal peptide" evidence="1">
    <location>
        <begin position="1"/>
        <end position="23"/>
    </location>
</feature>
<evidence type="ECO:0008006" key="4">
    <source>
        <dbReference type="Google" id="ProtNLM"/>
    </source>
</evidence>
<feature type="chain" id="PRO_5018650114" description="PEP-CTERM protein-sorting domain-containing protein" evidence="1">
    <location>
        <begin position="24"/>
        <end position="241"/>
    </location>
</feature>
<evidence type="ECO:0000313" key="2">
    <source>
        <dbReference type="EMBL" id="RUS93319.1"/>
    </source>
</evidence>
<evidence type="ECO:0000313" key="3">
    <source>
        <dbReference type="Proteomes" id="UP000271624"/>
    </source>
</evidence>